<dbReference type="InterPro" id="IPR005119">
    <property type="entry name" value="LysR_subst-bd"/>
</dbReference>
<evidence type="ECO:0000313" key="6">
    <source>
        <dbReference type="EMBL" id="ABC21861.1"/>
    </source>
</evidence>
<evidence type="ECO:0000256" key="3">
    <source>
        <dbReference type="ARBA" id="ARBA00023125"/>
    </source>
</evidence>
<dbReference type="EnsemblBacteria" id="ABC21861">
    <property type="protein sequence ID" value="ABC21861"/>
    <property type="gene ID" value="Rru_A1060"/>
</dbReference>
<dbReference type="EMBL" id="CP000230">
    <property type="protein sequence ID" value="ABC21861.1"/>
    <property type="molecule type" value="Genomic_DNA"/>
</dbReference>
<dbReference type="PANTHER" id="PTHR30537:SF1">
    <property type="entry name" value="HTH-TYPE TRANSCRIPTIONAL REGULATOR PGRR"/>
    <property type="match status" value="1"/>
</dbReference>
<dbReference type="PATRIC" id="fig|269796.9.peg.1117"/>
<protein>
    <submittedName>
        <fullName evidence="6">Transcriptional regulator, LysR family</fullName>
    </submittedName>
</protein>
<dbReference type="PROSITE" id="PS50931">
    <property type="entry name" value="HTH_LYSR"/>
    <property type="match status" value="1"/>
</dbReference>
<name>Q2RVI4_RHORT</name>
<dbReference type="SUPFAM" id="SSF53850">
    <property type="entry name" value="Periplasmic binding protein-like II"/>
    <property type="match status" value="1"/>
</dbReference>
<dbReference type="FunFam" id="1.10.10.10:FF:000001">
    <property type="entry name" value="LysR family transcriptional regulator"/>
    <property type="match status" value="1"/>
</dbReference>
<dbReference type="InterPro" id="IPR058163">
    <property type="entry name" value="LysR-type_TF_proteobact-type"/>
</dbReference>
<dbReference type="InterPro" id="IPR000847">
    <property type="entry name" value="LysR_HTH_N"/>
</dbReference>
<gene>
    <name evidence="6" type="ordered locus">Rru_A1060</name>
</gene>
<keyword evidence="7" id="KW-1185">Reference proteome</keyword>
<evidence type="ECO:0000256" key="2">
    <source>
        <dbReference type="ARBA" id="ARBA00023015"/>
    </source>
</evidence>
<keyword evidence="3" id="KW-0238">DNA-binding</keyword>
<sequence length="311" mass="33527">MERAGLADLDAFAAVARLGSFRKAAKERGVSPSALSHCVRRLEDRLGVRLLNRTTRSLAPTEAGERLLDRLGPALSSIEGALSEIDGFRDRPFGRLRLSVPRSAAAFALAPLVARFTRLYPEVDLEVEADDGLVDVVAAGFDAGVRIGENIALDMISLPLGPPLRLVIVGAPSLLAGAPPLTDPADLRRFPTIAFRFPEGVYRWELEKAGRRVTVDPTGPLCVNDHTLLLEAASAGAGLACVLRPRAADWLADGRLRPVLEDWCPAFPGLRLYYPSRRMTAALRAFIETLRLGATHSPPNTGAPWDGGDEE</sequence>
<dbReference type="Pfam" id="PF00126">
    <property type="entry name" value="HTH_1"/>
    <property type="match status" value="1"/>
</dbReference>
<dbReference type="InterPro" id="IPR036388">
    <property type="entry name" value="WH-like_DNA-bd_sf"/>
</dbReference>
<dbReference type="PANTHER" id="PTHR30537">
    <property type="entry name" value="HTH-TYPE TRANSCRIPTIONAL REGULATOR"/>
    <property type="match status" value="1"/>
</dbReference>
<dbReference type="KEGG" id="rru:Rru_A1060"/>
<dbReference type="Proteomes" id="UP000001929">
    <property type="component" value="Chromosome"/>
</dbReference>
<evidence type="ECO:0000259" key="5">
    <source>
        <dbReference type="PROSITE" id="PS50931"/>
    </source>
</evidence>
<feature type="domain" description="HTH lysR-type" evidence="5">
    <location>
        <begin position="1"/>
        <end position="61"/>
    </location>
</feature>
<dbReference type="PhylomeDB" id="Q2RVI4"/>
<dbReference type="GO" id="GO:0043565">
    <property type="term" value="F:sequence-specific DNA binding"/>
    <property type="evidence" value="ECO:0007669"/>
    <property type="project" value="TreeGrafter"/>
</dbReference>
<evidence type="ECO:0000313" key="7">
    <source>
        <dbReference type="Proteomes" id="UP000001929"/>
    </source>
</evidence>
<organism evidence="6 7">
    <name type="scientific">Rhodospirillum rubrum (strain ATCC 11170 / ATH 1.1.1 / DSM 467 / LMG 4362 / NCIMB 8255 / S1)</name>
    <dbReference type="NCBI Taxonomy" id="269796"/>
    <lineage>
        <taxon>Bacteria</taxon>
        <taxon>Pseudomonadati</taxon>
        <taxon>Pseudomonadota</taxon>
        <taxon>Alphaproteobacteria</taxon>
        <taxon>Rhodospirillales</taxon>
        <taxon>Rhodospirillaceae</taxon>
        <taxon>Rhodospirillum</taxon>
    </lineage>
</organism>
<dbReference type="Gene3D" id="1.10.10.10">
    <property type="entry name" value="Winged helix-like DNA-binding domain superfamily/Winged helix DNA-binding domain"/>
    <property type="match status" value="1"/>
</dbReference>
<dbReference type="HOGENOM" id="CLU_039613_16_1_5"/>
<dbReference type="SUPFAM" id="SSF46785">
    <property type="entry name" value="Winged helix' DNA-binding domain"/>
    <property type="match status" value="1"/>
</dbReference>
<proteinExistence type="inferred from homology"/>
<keyword evidence="2" id="KW-0805">Transcription regulation</keyword>
<dbReference type="eggNOG" id="COG0583">
    <property type="taxonomic scope" value="Bacteria"/>
</dbReference>
<dbReference type="AlphaFoldDB" id="Q2RVI4"/>
<reference evidence="6 7" key="1">
    <citation type="journal article" date="2011" name="Stand. Genomic Sci.">
        <title>Complete genome sequence of Rhodospirillum rubrum type strain (S1).</title>
        <authorList>
            <person name="Munk A.C."/>
            <person name="Copeland A."/>
            <person name="Lucas S."/>
            <person name="Lapidus A."/>
            <person name="Del Rio T.G."/>
            <person name="Barry K."/>
            <person name="Detter J.C."/>
            <person name="Hammon N."/>
            <person name="Israni S."/>
            <person name="Pitluck S."/>
            <person name="Brettin T."/>
            <person name="Bruce D."/>
            <person name="Han C."/>
            <person name="Tapia R."/>
            <person name="Gilna P."/>
            <person name="Schmutz J."/>
            <person name="Larimer F."/>
            <person name="Land M."/>
            <person name="Kyrpides N.C."/>
            <person name="Mavromatis K."/>
            <person name="Richardson P."/>
            <person name="Rohde M."/>
            <person name="Goker M."/>
            <person name="Klenk H.P."/>
            <person name="Zhang Y."/>
            <person name="Roberts G.P."/>
            <person name="Reslewic S."/>
            <person name="Schwartz D.C."/>
        </authorList>
    </citation>
    <scope>NUCLEOTIDE SEQUENCE [LARGE SCALE GENOMIC DNA]</scope>
    <source>
        <strain evidence="7">ATCC 11170 / ATH 1.1.1 / DSM 467 / LMG 4362 / NCIMB 8255 / S1</strain>
    </source>
</reference>
<dbReference type="RefSeq" id="WP_011388815.1">
    <property type="nucleotide sequence ID" value="NC_007643.1"/>
</dbReference>
<evidence type="ECO:0000256" key="1">
    <source>
        <dbReference type="ARBA" id="ARBA00009437"/>
    </source>
</evidence>
<dbReference type="Gene3D" id="3.40.190.290">
    <property type="match status" value="1"/>
</dbReference>
<keyword evidence="4" id="KW-0804">Transcription</keyword>
<dbReference type="GO" id="GO:0006351">
    <property type="term" value="P:DNA-templated transcription"/>
    <property type="evidence" value="ECO:0007669"/>
    <property type="project" value="TreeGrafter"/>
</dbReference>
<dbReference type="Pfam" id="PF03466">
    <property type="entry name" value="LysR_substrate"/>
    <property type="match status" value="1"/>
</dbReference>
<accession>Q2RVI4</accession>
<dbReference type="GO" id="GO:0003700">
    <property type="term" value="F:DNA-binding transcription factor activity"/>
    <property type="evidence" value="ECO:0007669"/>
    <property type="project" value="InterPro"/>
</dbReference>
<dbReference type="InterPro" id="IPR036390">
    <property type="entry name" value="WH_DNA-bd_sf"/>
</dbReference>
<dbReference type="STRING" id="269796.Rru_A1060"/>
<evidence type="ECO:0000256" key="4">
    <source>
        <dbReference type="ARBA" id="ARBA00023163"/>
    </source>
</evidence>
<comment type="similarity">
    <text evidence="1">Belongs to the LysR transcriptional regulatory family.</text>
</comment>